<accession>A0ABV9M1I5</accession>
<dbReference type="Proteomes" id="UP001595897">
    <property type="component" value="Unassembled WGS sequence"/>
</dbReference>
<keyword evidence="2" id="KW-1185">Reference proteome</keyword>
<name>A0ABV9M1I5_9ALTE</name>
<sequence length="117" mass="13488">MFLKADGFFEDYTVQEDLSSLGMGYRIFIFTEEIIISLSISELENRADFRLSKRDRKVGVDWCTLKSEFDAKIFFDIDFQELSTDFDEIKEYVNGASAKLSDMLDELGVDGVIQKLN</sequence>
<protein>
    <submittedName>
        <fullName evidence="1">Uncharacterized protein</fullName>
    </submittedName>
</protein>
<organism evidence="1 2">
    <name type="scientific">Glaciecola siphonariae</name>
    <dbReference type="NCBI Taxonomy" id="521012"/>
    <lineage>
        <taxon>Bacteria</taxon>
        <taxon>Pseudomonadati</taxon>
        <taxon>Pseudomonadota</taxon>
        <taxon>Gammaproteobacteria</taxon>
        <taxon>Alteromonadales</taxon>
        <taxon>Alteromonadaceae</taxon>
        <taxon>Glaciecola</taxon>
    </lineage>
</organism>
<dbReference type="RefSeq" id="WP_382410063.1">
    <property type="nucleotide sequence ID" value="NZ_JBHSGU010000014.1"/>
</dbReference>
<dbReference type="EMBL" id="JBHSGU010000014">
    <property type="protein sequence ID" value="MFC4701513.1"/>
    <property type="molecule type" value="Genomic_DNA"/>
</dbReference>
<evidence type="ECO:0000313" key="1">
    <source>
        <dbReference type="EMBL" id="MFC4701513.1"/>
    </source>
</evidence>
<reference evidence="2" key="1">
    <citation type="journal article" date="2019" name="Int. J. Syst. Evol. Microbiol.">
        <title>The Global Catalogue of Microorganisms (GCM) 10K type strain sequencing project: providing services to taxonomists for standard genome sequencing and annotation.</title>
        <authorList>
            <consortium name="The Broad Institute Genomics Platform"/>
            <consortium name="The Broad Institute Genome Sequencing Center for Infectious Disease"/>
            <person name="Wu L."/>
            <person name="Ma J."/>
        </authorList>
    </citation>
    <scope>NUCLEOTIDE SEQUENCE [LARGE SCALE GENOMIC DNA]</scope>
    <source>
        <strain evidence="2">KACC 12507</strain>
    </source>
</reference>
<proteinExistence type="predicted"/>
<gene>
    <name evidence="1" type="ORF">ACFO4O_15225</name>
</gene>
<evidence type="ECO:0000313" key="2">
    <source>
        <dbReference type="Proteomes" id="UP001595897"/>
    </source>
</evidence>
<comment type="caution">
    <text evidence="1">The sequence shown here is derived from an EMBL/GenBank/DDBJ whole genome shotgun (WGS) entry which is preliminary data.</text>
</comment>